<evidence type="ECO:0000313" key="2">
    <source>
        <dbReference type="Proteomes" id="UP000070163"/>
    </source>
</evidence>
<dbReference type="EMBL" id="LHXJ01000154">
    <property type="protein sequence ID" value="KXA88505.1"/>
    <property type="molecule type" value="Genomic_DNA"/>
</dbReference>
<organism evidence="1 2">
    <name type="scientific">candidate division MSBL1 archaeon SCGC-AAA259A05</name>
    <dbReference type="NCBI Taxonomy" id="1698259"/>
    <lineage>
        <taxon>Archaea</taxon>
        <taxon>Methanobacteriati</taxon>
        <taxon>Methanobacteriota</taxon>
        <taxon>candidate division MSBL1</taxon>
    </lineage>
</organism>
<dbReference type="AlphaFoldDB" id="A0A133U2U4"/>
<dbReference type="Proteomes" id="UP000070163">
    <property type="component" value="Unassembled WGS sequence"/>
</dbReference>
<proteinExistence type="predicted"/>
<sequence>LVGGPITNTVSRDLNEKLKVNFDWDKTWKIVSEKTGKEYLGDNLGLIAKIRENGHVWILLSGLDFKGTKTCIIAITQKYEKILRDYEGREEFYRVIRGLDRDGDGKTDDIEILE</sequence>
<feature type="non-terminal residue" evidence="1">
    <location>
        <position position="1"/>
    </location>
</feature>
<accession>A0A133U2U4</accession>
<protein>
    <submittedName>
        <fullName evidence="1">Uncharacterized protein</fullName>
    </submittedName>
</protein>
<gene>
    <name evidence="1" type="ORF">AKJ57_06830</name>
</gene>
<reference evidence="1 2" key="1">
    <citation type="journal article" date="2016" name="Sci. Rep.">
        <title>Metabolic traits of an uncultured archaeal lineage -MSBL1- from brine pools of the Red Sea.</title>
        <authorList>
            <person name="Mwirichia R."/>
            <person name="Alam I."/>
            <person name="Rashid M."/>
            <person name="Vinu M."/>
            <person name="Ba-Alawi W."/>
            <person name="Anthony Kamau A."/>
            <person name="Kamanda Ngugi D."/>
            <person name="Goker M."/>
            <person name="Klenk H.P."/>
            <person name="Bajic V."/>
            <person name="Stingl U."/>
        </authorList>
    </citation>
    <scope>NUCLEOTIDE SEQUENCE [LARGE SCALE GENOMIC DNA]</scope>
    <source>
        <strain evidence="1">SCGC-AAA259A05</strain>
    </source>
</reference>
<name>A0A133U2U4_9EURY</name>
<comment type="caution">
    <text evidence="1">The sequence shown here is derived from an EMBL/GenBank/DDBJ whole genome shotgun (WGS) entry which is preliminary data.</text>
</comment>
<keyword evidence="2" id="KW-1185">Reference proteome</keyword>
<evidence type="ECO:0000313" key="1">
    <source>
        <dbReference type="EMBL" id="KXA88505.1"/>
    </source>
</evidence>